<dbReference type="PANTHER" id="PTHR43684">
    <property type="match status" value="1"/>
</dbReference>
<dbReference type="InterPro" id="IPR001753">
    <property type="entry name" value="Enoyl-CoA_hydra/iso"/>
</dbReference>
<keyword evidence="2" id="KW-0843">Virulence</keyword>
<sequence>MSSEDPPHLPLPASYSTLPWQEIRVTHVPESSKDVTPVVVVTLYRPKNYNAFTNVIMRELETAFQLFDLDDRVKCIVLTGHGKMFCAGADLVRSSDIGFTHHKEPLREHRDGGGRVSLAIHRCRKPTIGAIQGSAVGVGITMTLPLTIRIAYERAKIGFVFARRGIIMEGCSSYFLPKLLGMGKALHLVTTGSVYPADHPLLNGLFSELLPSPEQVLPRALELAAEIAHNTSTVSTNLMRELMYRNPGTAEGTHLLDSHVIYGLFGSKDNNEGVASFMEKRAAKFEASMLNDAPTAYPWWEAVDVSARAKAEGQIGKPKL</sequence>
<evidence type="ECO:0000256" key="1">
    <source>
        <dbReference type="ARBA" id="ARBA00005254"/>
    </source>
</evidence>
<dbReference type="OrthoDB" id="2018133at2759"/>
<dbReference type="EMBL" id="MU001633">
    <property type="protein sequence ID" value="KAF2485812.1"/>
    <property type="molecule type" value="Genomic_DNA"/>
</dbReference>
<evidence type="ECO:0000313" key="4">
    <source>
        <dbReference type="Proteomes" id="UP000799767"/>
    </source>
</evidence>
<dbReference type="SUPFAM" id="SSF52096">
    <property type="entry name" value="ClpP/crotonase"/>
    <property type="match status" value="1"/>
</dbReference>
<dbReference type="InterPro" id="IPR029045">
    <property type="entry name" value="ClpP/crotonase-like_dom_sf"/>
</dbReference>
<comment type="similarity">
    <text evidence="1">Belongs to the enoyl-CoA hydratase/isomerase family.</text>
</comment>
<evidence type="ECO:0000256" key="2">
    <source>
        <dbReference type="ARBA" id="ARBA00023026"/>
    </source>
</evidence>
<dbReference type="Gene3D" id="1.10.12.10">
    <property type="entry name" value="Lyase 2-enoyl-coa Hydratase, Chain A, domain 2"/>
    <property type="match status" value="1"/>
</dbReference>
<evidence type="ECO:0000313" key="3">
    <source>
        <dbReference type="EMBL" id="KAF2485812.1"/>
    </source>
</evidence>
<keyword evidence="4" id="KW-1185">Reference proteome</keyword>
<dbReference type="AlphaFoldDB" id="A0A6A6Q0K1"/>
<dbReference type="InterPro" id="IPR051053">
    <property type="entry name" value="ECH/Chromodomain_protein"/>
</dbReference>
<proteinExistence type="inferred from homology"/>
<accession>A0A6A6Q0K1</accession>
<reference evidence="3" key="1">
    <citation type="journal article" date="2020" name="Stud. Mycol.">
        <title>101 Dothideomycetes genomes: a test case for predicting lifestyles and emergence of pathogens.</title>
        <authorList>
            <person name="Haridas S."/>
            <person name="Albert R."/>
            <person name="Binder M."/>
            <person name="Bloem J."/>
            <person name="Labutti K."/>
            <person name="Salamov A."/>
            <person name="Andreopoulos B."/>
            <person name="Baker S."/>
            <person name="Barry K."/>
            <person name="Bills G."/>
            <person name="Bluhm B."/>
            <person name="Cannon C."/>
            <person name="Castanera R."/>
            <person name="Culley D."/>
            <person name="Daum C."/>
            <person name="Ezra D."/>
            <person name="Gonzalez J."/>
            <person name="Henrissat B."/>
            <person name="Kuo A."/>
            <person name="Liang C."/>
            <person name="Lipzen A."/>
            <person name="Lutzoni F."/>
            <person name="Magnuson J."/>
            <person name="Mondo S."/>
            <person name="Nolan M."/>
            <person name="Ohm R."/>
            <person name="Pangilinan J."/>
            <person name="Park H.-J."/>
            <person name="Ramirez L."/>
            <person name="Alfaro M."/>
            <person name="Sun H."/>
            <person name="Tritt A."/>
            <person name="Yoshinaga Y."/>
            <person name="Zwiers L.-H."/>
            <person name="Turgeon B."/>
            <person name="Goodwin S."/>
            <person name="Spatafora J."/>
            <person name="Crous P."/>
            <person name="Grigoriev I."/>
        </authorList>
    </citation>
    <scope>NUCLEOTIDE SEQUENCE</scope>
    <source>
        <strain evidence="3">CBS 113389</strain>
    </source>
</reference>
<dbReference type="GeneID" id="54471860"/>
<protein>
    <submittedName>
        <fullName evidence="3">Enoyl-CoA hydratase/isomeras-like protein</fullName>
    </submittedName>
</protein>
<organism evidence="3 4">
    <name type="scientific">Neohortaea acidophila</name>
    <dbReference type="NCBI Taxonomy" id="245834"/>
    <lineage>
        <taxon>Eukaryota</taxon>
        <taxon>Fungi</taxon>
        <taxon>Dikarya</taxon>
        <taxon>Ascomycota</taxon>
        <taxon>Pezizomycotina</taxon>
        <taxon>Dothideomycetes</taxon>
        <taxon>Dothideomycetidae</taxon>
        <taxon>Mycosphaerellales</taxon>
        <taxon>Teratosphaeriaceae</taxon>
        <taxon>Neohortaea</taxon>
    </lineage>
</organism>
<dbReference type="Gene3D" id="3.90.226.10">
    <property type="entry name" value="2-enoyl-CoA Hydratase, Chain A, domain 1"/>
    <property type="match status" value="1"/>
</dbReference>
<name>A0A6A6Q0K1_9PEZI</name>
<dbReference type="InterPro" id="IPR014748">
    <property type="entry name" value="Enoyl-CoA_hydra_C"/>
</dbReference>
<dbReference type="CDD" id="cd06558">
    <property type="entry name" value="crotonase-like"/>
    <property type="match status" value="1"/>
</dbReference>
<dbReference type="Pfam" id="PF00378">
    <property type="entry name" value="ECH_1"/>
    <property type="match status" value="1"/>
</dbReference>
<dbReference type="PANTHER" id="PTHR43684:SF4">
    <property type="entry name" value="ENOYL-COA HYDRATASE_ISOMERASE FAMILY PROTEIN (AFU_ORTHOLOGUE AFUA_1G01890)"/>
    <property type="match status" value="1"/>
</dbReference>
<dbReference type="RefSeq" id="XP_033592381.1">
    <property type="nucleotide sequence ID" value="XM_033730858.1"/>
</dbReference>
<dbReference type="Proteomes" id="UP000799767">
    <property type="component" value="Unassembled WGS sequence"/>
</dbReference>
<gene>
    <name evidence="3" type="ORF">BDY17DRAFT_247885</name>
</gene>